<keyword evidence="6" id="KW-1185">Reference proteome</keyword>
<dbReference type="InterPro" id="IPR004090">
    <property type="entry name" value="Chemotax_Me-accpt_rcpt"/>
</dbReference>
<name>A0ABQ1L4F1_9PROT</name>
<feature type="domain" description="Methyl-accepting transducer" evidence="4">
    <location>
        <begin position="178"/>
        <end position="407"/>
    </location>
</feature>
<dbReference type="PANTHER" id="PTHR43531:SF11">
    <property type="entry name" value="METHYL-ACCEPTING CHEMOTAXIS PROTEIN 3"/>
    <property type="match status" value="1"/>
</dbReference>
<organism evidence="5 6">
    <name type="scientific">Asaia siamensis</name>
    <dbReference type="NCBI Taxonomy" id="110479"/>
    <lineage>
        <taxon>Bacteria</taxon>
        <taxon>Pseudomonadati</taxon>
        <taxon>Pseudomonadota</taxon>
        <taxon>Alphaproteobacteria</taxon>
        <taxon>Acetobacterales</taxon>
        <taxon>Acetobacteraceae</taxon>
        <taxon>Asaia</taxon>
    </lineage>
</organism>
<evidence type="ECO:0000313" key="6">
    <source>
        <dbReference type="Proteomes" id="UP000637769"/>
    </source>
</evidence>
<accession>A0ABQ1L4F1</accession>
<dbReference type="SMART" id="SM00283">
    <property type="entry name" value="MA"/>
    <property type="match status" value="1"/>
</dbReference>
<keyword evidence="3" id="KW-0807">Transducer</keyword>
<comment type="caution">
    <text evidence="5">The sequence shown here is derived from an EMBL/GenBank/DDBJ whole genome shotgun (WGS) entry which is preliminary data.</text>
</comment>
<dbReference type="PRINTS" id="PR00260">
    <property type="entry name" value="CHEMTRNSDUCR"/>
</dbReference>
<comment type="similarity">
    <text evidence="2">Belongs to the methyl-accepting chemotaxis (MCP) protein family.</text>
</comment>
<evidence type="ECO:0000259" key="4">
    <source>
        <dbReference type="PROSITE" id="PS50111"/>
    </source>
</evidence>
<reference evidence="6" key="1">
    <citation type="journal article" date="2019" name="Int. J. Syst. Evol. Microbiol.">
        <title>The Global Catalogue of Microorganisms (GCM) 10K type strain sequencing project: providing services to taxonomists for standard genome sequencing and annotation.</title>
        <authorList>
            <consortium name="The Broad Institute Genomics Platform"/>
            <consortium name="The Broad Institute Genome Sequencing Center for Infectious Disease"/>
            <person name="Wu L."/>
            <person name="Ma J."/>
        </authorList>
    </citation>
    <scope>NUCLEOTIDE SEQUENCE [LARGE SCALE GENOMIC DNA]</scope>
    <source>
        <strain evidence="6">CCM 7132</strain>
    </source>
</reference>
<dbReference type="Gene3D" id="1.10.287.950">
    <property type="entry name" value="Methyl-accepting chemotaxis protein"/>
    <property type="match status" value="1"/>
</dbReference>
<dbReference type="InterPro" id="IPR051310">
    <property type="entry name" value="MCP_chemotaxis"/>
</dbReference>
<dbReference type="Pfam" id="PF00015">
    <property type="entry name" value="MCPsignal"/>
    <property type="match status" value="1"/>
</dbReference>
<gene>
    <name evidence="5" type="ORF">GCM10007207_00540</name>
</gene>
<keyword evidence="1" id="KW-0145">Chemotaxis</keyword>
<evidence type="ECO:0000256" key="1">
    <source>
        <dbReference type="ARBA" id="ARBA00022500"/>
    </source>
</evidence>
<evidence type="ECO:0000256" key="3">
    <source>
        <dbReference type="PROSITE-ProRule" id="PRU00284"/>
    </source>
</evidence>
<evidence type="ECO:0000256" key="2">
    <source>
        <dbReference type="ARBA" id="ARBA00029447"/>
    </source>
</evidence>
<dbReference type="RefSeq" id="WP_188424462.1">
    <property type="nucleotide sequence ID" value="NZ_BMCH01000001.1"/>
</dbReference>
<proteinExistence type="inferred from homology"/>
<dbReference type="EMBL" id="BMCH01000001">
    <property type="protein sequence ID" value="GGC19222.1"/>
    <property type="molecule type" value="Genomic_DNA"/>
</dbReference>
<sequence>MAAVEIAEIREDCLQDIHENIPVIMEDIADTIPSLLPHDVGASVHELFSRDANIMMIAIVDEQQRPQGLVDRQFFFGLMAGRFGRALYTRRPVRLLIQQAPIIVPHDMLIADFTQNILSRDTNDLYRGFLITRDGRYIGAGSTLSLVRAARQQSEAAAQQAHKTTENLKKVISEISSNVDAVCQVSATIRDGSIALSGRTQAQARDIVEAAASVEEINTAVSDTAKNVERARDLVAEVNEDANSFKLVVTSTVEAISGIVSSYQEMVESLGVIQDISLQTRLLSFNAAVEAAHAGQEGKGFGVVADEIRSLAVRSSEAAKIIGNLVTESSVSMKRGVQLVEDVEGGLEKIASQVSAVDSLITRIHSTTRKQVDHIDDINRTISSINKVAGDNMAMTEDVNATCYDLDTKILSLDEFVKVYDREG</sequence>
<dbReference type="Proteomes" id="UP000637769">
    <property type="component" value="Unassembled WGS sequence"/>
</dbReference>
<dbReference type="SUPFAM" id="SSF58104">
    <property type="entry name" value="Methyl-accepting chemotaxis protein (MCP) signaling domain"/>
    <property type="match status" value="1"/>
</dbReference>
<evidence type="ECO:0000313" key="5">
    <source>
        <dbReference type="EMBL" id="GGC19222.1"/>
    </source>
</evidence>
<dbReference type="PROSITE" id="PS50111">
    <property type="entry name" value="CHEMOTAXIS_TRANSDUC_2"/>
    <property type="match status" value="1"/>
</dbReference>
<dbReference type="PANTHER" id="PTHR43531">
    <property type="entry name" value="PROTEIN ICFG"/>
    <property type="match status" value="1"/>
</dbReference>
<protein>
    <recommendedName>
        <fullName evidence="4">Methyl-accepting transducer domain-containing protein</fullName>
    </recommendedName>
</protein>
<dbReference type="InterPro" id="IPR004089">
    <property type="entry name" value="MCPsignal_dom"/>
</dbReference>